<gene>
    <name evidence="1" type="ORF">SDC9_205458</name>
</gene>
<protein>
    <submittedName>
        <fullName evidence="1">Uncharacterized protein</fullName>
    </submittedName>
</protein>
<organism evidence="1">
    <name type="scientific">bioreactor metagenome</name>
    <dbReference type="NCBI Taxonomy" id="1076179"/>
    <lineage>
        <taxon>unclassified sequences</taxon>
        <taxon>metagenomes</taxon>
        <taxon>ecological metagenomes</taxon>
    </lineage>
</organism>
<sequence>MMRARATTEAMISGQIGQPMAKTMANNSVFLQLEAGTLRCRGVAPQVSTDAVDKYVQNLVSMAITACCD</sequence>
<reference evidence="1" key="1">
    <citation type="submission" date="2019-08" db="EMBL/GenBank/DDBJ databases">
        <authorList>
            <person name="Kucharzyk K."/>
            <person name="Murdoch R.W."/>
            <person name="Higgins S."/>
            <person name="Loffler F."/>
        </authorList>
    </citation>
    <scope>NUCLEOTIDE SEQUENCE</scope>
</reference>
<accession>A0A645JBK3</accession>
<comment type="caution">
    <text evidence="1">The sequence shown here is derived from an EMBL/GenBank/DDBJ whole genome shotgun (WGS) entry which is preliminary data.</text>
</comment>
<evidence type="ECO:0000313" key="1">
    <source>
        <dbReference type="EMBL" id="MPN57764.1"/>
    </source>
</evidence>
<proteinExistence type="predicted"/>
<dbReference type="AlphaFoldDB" id="A0A645JBK3"/>
<name>A0A645JBK3_9ZZZZ</name>
<dbReference type="EMBL" id="VSSQ01129723">
    <property type="protein sequence ID" value="MPN57764.1"/>
    <property type="molecule type" value="Genomic_DNA"/>
</dbReference>